<dbReference type="CDD" id="cd13688">
    <property type="entry name" value="PBP2_GltI_DEBP"/>
    <property type="match status" value="1"/>
</dbReference>
<evidence type="ECO:0000256" key="7">
    <source>
        <dbReference type="SAM" id="SignalP"/>
    </source>
</evidence>
<feature type="chain" id="PRO_5019239561" evidence="7">
    <location>
        <begin position="26"/>
        <end position="301"/>
    </location>
</feature>
<comment type="similarity">
    <text evidence="2">Belongs to the bacterial solute-binding protein 3 family.</text>
</comment>
<keyword evidence="10" id="KW-1185">Reference proteome</keyword>
<dbReference type="AlphaFoldDB" id="A0A443I970"/>
<dbReference type="NCBIfam" id="NF008063">
    <property type="entry name" value="PRK10797.1"/>
    <property type="match status" value="1"/>
</dbReference>
<dbReference type="FunFam" id="3.40.190.10:FF:000052">
    <property type="entry name" value="Amino acid ABC transporter substrate-binding protein"/>
    <property type="match status" value="1"/>
</dbReference>
<dbReference type="RefSeq" id="WP_375139785.1">
    <property type="nucleotide sequence ID" value="NZ_CP071409.1"/>
</dbReference>
<feature type="domain" description="Solute-binding protein family 3/N-terminal" evidence="8">
    <location>
        <begin position="40"/>
        <end position="273"/>
    </location>
</feature>
<evidence type="ECO:0000256" key="5">
    <source>
        <dbReference type="ARBA" id="ARBA00022764"/>
    </source>
</evidence>
<evidence type="ECO:0000256" key="4">
    <source>
        <dbReference type="ARBA" id="ARBA00022729"/>
    </source>
</evidence>
<dbReference type="SUPFAM" id="SSF53850">
    <property type="entry name" value="Periplasmic binding protein-like II"/>
    <property type="match status" value="1"/>
</dbReference>
<dbReference type="InterPro" id="IPR051455">
    <property type="entry name" value="Bact_solute-bind_prot3"/>
</dbReference>
<evidence type="ECO:0000256" key="6">
    <source>
        <dbReference type="ARBA" id="ARBA00022970"/>
    </source>
</evidence>
<name>A0A443I970_9GAMM</name>
<protein>
    <submittedName>
        <fullName evidence="9">Amino acid transporter</fullName>
    </submittedName>
</protein>
<dbReference type="GO" id="GO:0006865">
    <property type="term" value="P:amino acid transport"/>
    <property type="evidence" value="ECO:0007669"/>
    <property type="project" value="UniProtKB-KW"/>
</dbReference>
<dbReference type="Pfam" id="PF00497">
    <property type="entry name" value="SBP_bac_3"/>
    <property type="match status" value="1"/>
</dbReference>
<evidence type="ECO:0000259" key="8">
    <source>
        <dbReference type="SMART" id="SM00062"/>
    </source>
</evidence>
<dbReference type="InterPro" id="IPR001638">
    <property type="entry name" value="Solute-binding_3/MltF_N"/>
</dbReference>
<dbReference type="GO" id="GO:0030288">
    <property type="term" value="C:outer membrane-bounded periplasmic space"/>
    <property type="evidence" value="ECO:0007669"/>
    <property type="project" value="TreeGrafter"/>
</dbReference>
<keyword evidence="3" id="KW-0813">Transport</keyword>
<reference evidence="9 10" key="1">
    <citation type="submission" date="2014-04" db="EMBL/GenBank/DDBJ databases">
        <title>Draft genome sequence of Pantoea beijingensis strain LMG 27579, an emerging pathogen to Pleurotus eryngii with potential industrial application.</title>
        <authorList>
            <person name="Xu F."/>
            <person name="Liu Y."/>
            <person name="Wang S."/>
            <person name="Yin Y."/>
            <person name="Ma Y."/>
            <person name="Zhao S."/>
            <person name="Rong C."/>
        </authorList>
    </citation>
    <scope>NUCLEOTIDE SEQUENCE [LARGE SCALE GENOMIC DNA]</scope>
    <source>
        <strain evidence="9 10">LMG 27579</strain>
    </source>
</reference>
<keyword evidence="5" id="KW-0574">Periplasm</keyword>
<comment type="caution">
    <text evidence="9">The sequence shown here is derived from an EMBL/GenBank/DDBJ whole genome shotgun (WGS) entry which is preliminary data.</text>
</comment>
<dbReference type="EMBL" id="JMEE01000047">
    <property type="protein sequence ID" value="RWR00497.1"/>
    <property type="molecule type" value="Genomic_DNA"/>
</dbReference>
<keyword evidence="6" id="KW-0029">Amino-acid transport</keyword>
<evidence type="ECO:0000313" key="9">
    <source>
        <dbReference type="EMBL" id="RWR00497.1"/>
    </source>
</evidence>
<feature type="signal peptide" evidence="7">
    <location>
        <begin position="1"/>
        <end position="25"/>
    </location>
</feature>
<keyword evidence="4 7" id="KW-0732">Signal</keyword>
<dbReference type="PANTHER" id="PTHR30085">
    <property type="entry name" value="AMINO ACID ABC TRANSPORTER PERMEASE"/>
    <property type="match status" value="1"/>
</dbReference>
<dbReference type="PANTHER" id="PTHR30085:SF2">
    <property type="entry name" value="GLUTAMATE_ASPARTATE IMPORT SOLUTE-BINDING PROTEIN"/>
    <property type="match status" value="1"/>
</dbReference>
<accession>A0A443I970</accession>
<dbReference type="SMART" id="SM00062">
    <property type="entry name" value="PBPb"/>
    <property type="match status" value="1"/>
</dbReference>
<gene>
    <name evidence="9" type="ORF">ED28_18600</name>
</gene>
<evidence type="ECO:0000256" key="3">
    <source>
        <dbReference type="ARBA" id="ARBA00022448"/>
    </source>
</evidence>
<organism evidence="9 10">
    <name type="scientific">[Pantoea] beijingensis</name>
    <dbReference type="NCBI Taxonomy" id="1324864"/>
    <lineage>
        <taxon>Bacteria</taxon>
        <taxon>Pseudomonadati</taxon>
        <taxon>Pseudomonadota</taxon>
        <taxon>Gammaproteobacteria</taxon>
        <taxon>Enterobacterales</taxon>
        <taxon>Erwiniaceae</taxon>
        <taxon>Erwinia</taxon>
    </lineage>
</organism>
<evidence type="ECO:0000256" key="1">
    <source>
        <dbReference type="ARBA" id="ARBA00004418"/>
    </source>
</evidence>
<sequence>MCMKSALINAIIVSAGLSVITAVGAEELTGTLKKINDSNVVVVGYRESNIPFSYQDDAKNVMGYSQEYSTKIVEAIKKKLNKPNIEVSFLPITSPNRIPLLNNKVYDFECGSTTNNKERQQQVAFSDSIFIAGTRLMTKKGSGIKDFADLQGKTVVTSSGATSEILLNQMNSNKDMKMRLISAKEGGTSSFQTLESGRAVAFMMDDALLAGDRAKARHPDQWEIVGTAQSHEAYGCMMRKNDPEFTALVNDTIAGAQTSGEATGWYKKWFMQPIPPKGLNMNFEMSEEMKALFAHPNNNVL</sequence>
<dbReference type="Proteomes" id="UP000288794">
    <property type="component" value="Unassembled WGS sequence"/>
</dbReference>
<evidence type="ECO:0000256" key="2">
    <source>
        <dbReference type="ARBA" id="ARBA00010333"/>
    </source>
</evidence>
<comment type="subcellular location">
    <subcellularLocation>
        <location evidence="1">Periplasm</location>
    </subcellularLocation>
</comment>
<dbReference type="GO" id="GO:0005576">
    <property type="term" value="C:extracellular region"/>
    <property type="evidence" value="ECO:0007669"/>
    <property type="project" value="TreeGrafter"/>
</dbReference>
<dbReference type="Gene3D" id="3.40.190.10">
    <property type="entry name" value="Periplasmic binding protein-like II"/>
    <property type="match status" value="2"/>
</dbReference>
<evidence type="ECO:0000313" key="10">
    <source>
        <dbReference type="Proteomes" id="UP000288794"/>
    </source>
</evidence>
<proteinExistence type="inferred from homology"/>